<dbReference type="InterPro" id="IPR005018">
    <property type="entry name" value="DOMON_domain"/>
</dbReference>
<accession>A0A814MRN7</accession>
<feature type="domain" description="DOMON" evidence="1">
    <location>
        <begin position="45"/>
        <end position="167"/>
    </location>
</feature>
<sequence>LFVISGYGSFSGDEILVHQLIKESKNVVPFPVTPNCQDYTTLDNDKMSVKFKNYGSQTEFIATALIEKVNINSAYIAVGLNLNRIMSGASEVVCKKSGSQTFVEHYYNDGLNPIYLDDTNRTIGINKASVTASGNYLTCRFYRDNSNSNSRYLNINTEALFVLFAYGSLSGQNLAKHSIVKESKNVVPFTVTSNDTFQSYILGDYTIKWIERTDEIDFVFTTRVTLSNNLWTSFALSNDPIMGDDNAIVCKIVNSNIIVEHYYNSGKFRPNLLNELEPSIGLTNVNCELNSGNFTCSLSRKKVQPDILNYFDTRYKYYLLFAQGPTDDNGLMASHVANKVSSPVSFDFGGVSLPIVTKPTIIQIPTFVTQTTNLPTTLASTPGFFSKGDFSLFWSNEGDMTNFIFITKNIGNSLNIYSSFAFSKDSNMGDDDVVSCRINSQNVAIVERLYNMGQSTPSLLYSKNPQIGLSNILVSYSNGILNCSFSRIKSNSSVANYFDLQNDKFYVLFARGTASDSGINQHTVREQGTQLFDFNVGGTQTTTTSNRVRKPMTPVIAAGGFSSGDYKLSWNETTYYTIYSGGEGASSAKAKSLRLKRQATGADKYLAYGLSLDKSM</sequence>
<name>A0A814MRN7_9BILA</name>
<dbReference type="GO" id="GO:0099072">
    <property type="term" value="P:regulation of postsynaptic membrane neurotransmitter receptor levels"/>
    <property type="evidence" value="ECO:0007669"/>
    <property type="project" value="TreeGrafter"/>
</dbReference>
<dbReference type="OrthoDB" id="2419613at2759"/>
<dbReference type="GO" id="GO:1900449">
    <property type="term" value="P:regulation of glutamate receptor signaling pathway"/>
    <property type="evidence" value="ECO:0007669"/>
    <property type="project" value="InterPro"/>
</dbReference>
<dbReference type="PANTHER" id="PTHR46902">
    <property type="entry name" value="DOMON DOMAIN-CONTAINING PROTEIN FRRS1L"/>
    <property type="match status" value="1"/>
</dbReference>
<dbReference type="PANTHER" id="PTHR46902:SF1">
    <property type="entry name" value="DOMON DOMAIN-CONTAINING PROTEIN FRRS1L"/>
    <property type="match status" value="1"/>
</dbReference>
<gene>
    <name evidence="2" type="ORF">OXX778_LOCUS20262</name>
</gene>
<dbReference type="SMART" id="SM00664">
    <property type="entry name" value="DoH"/>
    <property type="match status" value="3"/>
</dbReference>
<organism evidence="2 3">
    <name type="scientific">Brachionus calyciflorus</name>
    <dbReference type="NCBI Taxonomy" id="104777"/>
    <lineage>
        <taxon>Eukaryota</taxon>
        <taxon>Metazoa</taxon>
        <taxon>Spiralia</taxon>
        <taxon>Gnathifera</taxon>
        <taxon>Rotifera</taxon>
        <taxon>Eurotatoria</taxon>
        <taxon>Monogononta</taxon>
        <taxon>Pseudotrocha</taxon>
        <taxon>Ploima</taxon>
        <taxon>Brachionidae</taxon>
        <taxon>Brachionus</taxon>
    </lineage>
</organism>
<proteinExistence type="predicted"/>
<dbReference type="AlphaFoldDB" id="A0A814MRN7"/>
<dbReference type="EMBL" id="CAJNOC010006655">
    <property type="protein sequence ID" value="CAF1082591.1"/>
    <property type="molecule type" value="Genomic_DNA"/>
</dbReference>
<feature type="domain" description="DOMON" evidence="1">
    <location>
        <begin position="388"/>
        <end position="512"/>
    </location>
</feature>
<feature type="non-terminal residue" evidence="2">
    <location>
        <position position="616"/>
    </location>
</feature>
<dbReference type="PROSITE" id="PS50836">
    <property type="entry name" value="DOMON"/>
    <property type="match status" value="3"/>
</dbReference>
<feature type="domain" description="DOMON" evidence="1">
    <location>
        <begin position="203"/>
        <end position="324"/>
    </location>
</feature>
<evidence type="ECO:0000313" key="2">
    <source>
        <dbReference type="EMBL" id="CAF1082591.1"/>
    </source>
</evidence>
<evidence type="ECO:0000313" key="3">
    <source>
        <dbReference type="Proteomes" id="UP000663879"/>
    </source>
</evidence>
<dbReference type="Pfam" id="PF03351">
    <property type="entry name" value="DOMON"/>
    <property type="match status" value="2"/>
</dbReference>
<comment type="caution">
    <text evidence="2">The sequence shown here is derived from an EMBL/GenBank/DDBJ whole genome shotgun (WGS) entry which is preliminary data.</text>
</comment>
<feature type="non-terminal residue" evidence="2">
    <location>
        <position position="1"/>
    </location>
</feature>
<dbReference type="InterPro" id="IPR042789">
    <property type="entry name" value="FRRS1L"/>
</dbReference>
<keyword evidence="3" id="KW-1185">Reference proteome</keyword>
<evidence type="ECO:0000259" key="1">
    <source>
        <dbReference type="PROSITE" id="PS50836"/>
    </source>
</evidence>
<dbReference type="Proteomes" id="UP000663879">
    <property type="component" value="Unassembled WGS sequence"/>
</dbReference>
<protein>
    <recommendedName>
        <fullName evidence="1">DOMON domain-containing protein</fullName>
    </recommendedName>
</protein>
<reference evidence="2" key="1">
    <citation type="submission" date="2021-02" db="EMBL/GenBank/DDBJ databases">
        <authorList>
            <person name="Nowell W R."/>
        </authorList>
    </citation>
    <scope>NUCLEOTIDE SEQUENCE</scope>
    <source>
        <strain evidence="2">Ploen Becks lab</strain>
    </source>
</reference>